<sequence>GFSRVLALSRPEWPAMGGATVALLLAVLAQALLPVLFGRMVDAVGSDAPHAARQKRFTAACVELGGIVAASLVFTAARSYVFNASGQKVVARLRGKLFGAMLAQDVAWFDDRRVGDLLNRLSSDTTKLQAAATETVSLALRSALSAVVSLGLLFLTSWRLTLVALSVVPFMTMVTMVCVSVIKRLATRYQAALADAGAVAQEVLSNLRVVRSFGAEDYEVARYRRAVGDPDARGGAEKPAALGVGLEQAAVQALFITMTAAFGYASVLGVWYYGGLLVIRGDMTTGELVAFVMLLLAITTSLSVLAQTGAGVMEALGASVEVFAIIDHPSGIPNRTGASPTRAVAAALASDDAASCEFRDVVFAYAARPGVEVLRGASLVVPARTRAAFVGASGGGKTTLLHLLARFYDVSGGSVRFDGVDVADFEPAELRVKLALVAQVPALFSGSIADNVAYSALVRGAPRPDMDAVVAAAKAANAHVFTQAFPDGYDSLVGERGVRLSGGQTQRVCIARALLAKPRILLFDEATSALDAESEAVVQAAIDELCVGRTSLTVAHRLSTIVHSDVIALVANGVVLRAGAHDALLQECSEYADLVRKQL</sequence>
<keyword evidence="4" id="KW-0547">Nucleotide-binding</keyword>
<dbReference type="InterPro" id="IPR036640">
    <property type="entry name" value="ABC1_TM_sf"/>
</dbReference>
<feature type="transmembrane region" description="Helical" evidence="8">
    <location>
        <begin position="162"/>
        <end position="182"/>
    </location>
</feature>
<dbReference type="EMBL" id="GL833123">
    <property type="protein sequence ID" value="EGB11108.1"/>
    <property type="molecule type" value="Genomic_DNA"/>
</dbReference>
<dbReference type="GO" id="GO:0090374">
    <property type="term" value="P:oligopeptide export from mitochondrion"/>
    <property type="evidence" value="ECO:0007669"/>
    <property type="project" value="TreeGrafter"/>
</dbReference>
<proteinExistence type="predicted"/>
<dbReference type="PROSITE" id="PS50893">
    <property type="entry name" value="ABC_TRANSPORTER_2"/>
    <property type="match status" value="1"/>
</dbReference>
<feature type="transmembrane region" description="Helical" evidence="8">
    <location>
        <begin position="15"/>
        <end position="37"/>
    </location>
</feature>
<accession>F0Y2A2</accession>
<organism evidence="12">
    <name type="scientific">Aureococcus anophagefferens</name>
    <name type="common">Harmful bloom alga</name>
    <dbReference type="NCBI Taxonomy" id="44056"/>
    <lineage>
        <taxon>Eukaryota</taxon>
        <taxon>Sar</taxon>
        <taxon>Stramenopiles</taxon>
        <taxon>Ochrophyta</taxon>
        <taxon>Pelagophyceae</taxon>
        <taxon>Pelagomonadales</taxon>
        <taxon>Pelagomonadaceae</taxon>
        <taxon>Aureococcus</taxon>
    </lineage>
</organism>
<dbReference type="GO" id="GO:0015421">
    <property type="term" value="F:ABC-type oligopeptide transporter activity"/>
    <property type="evidence" value="ECO:0007669"/>
    <property type="project" value="TreeGrafter"/>
</dbReference>
<dbReference type="Proteomes" id="UP000002729">
    <property type="component" value="Unassembled WGS sequence"/>
</dbReference>
<evidence type="ECO:0000313" key="11">
    <source>
        <dbReference type="EMBL" id="EGB11108.1"/>
    </source>
</evidence>
<dbReference type="OMA" id="MTWLGER"/>
<dbReference type="Pfam" id="PF00005">
    <property type="entry name" value="ABC_tran"/>
    <property type="match status" value="1"/>
</dbReference>
<dbReference type="SUPFAM" id="SSF52540">
    <property type="entry name" value="P-loop containing nucleoside triphosphate hydrolases"/>
    <property type="match status" value="1"/>
</dbReference>
<dbReference type="GeneID" id="20217969"/>
<keyword evidence="3 8" id="KW-0812">Transmembrane</keyword>
<dbReference type="SUPFAM" id="SSF90123">
    <property type="entry name" value="ABC transporter transmembrane region"/>
    <property type="match status" value="1"/>
</dbReference>
<dbReference type="PROSITE" id="PS50929">
    <property type="entry name" value="ABC_TM1F"/>
    <property type="match status" value="1"/>
</dbReference>
<feature type="transmembrane region" description="Helical" evidence="8">
    <location>
        <begin position="285"/>
        <end position="306"/>
    </location>
</feature>
<name>F0Y2A2_AURAN</name>
<evidence type="ECO:0000256" key="2">
    <source>
        <dbReference type="ARBA" id="ARBA00022448"/>
    </source>
</evidence>
<keyword evidence="2" id="KW-0813">Transport</keyword>
<dbReference type="PANTHER" id="PTHR43394">
    <property type="entry name" value="ATP-DEPENDENT PERMEASE MDL1, MITOCHONDRIAL"/>
    <property type="match status" value="1"/>
</dbReference>
<evidence type="ECO:0000256" key="6">
    <source>
        <dbReference type="ARBA" id="ARBA00022989"/>
    </source>
</evidence>
<dbReference type="InterPro" id="IPR003593">
    <property type="entry name" value="AAA+_ATPase"/>
</dbReference>
<dbReference type="AlphaFoldDB" id="F0Y2A2"/>
<feature type="non-terminal residue" evidence="11">
    <location>
        <position position="1"/>
    </location>
</feature>
<evidence type="ECO:0000256" key="8">
    <source>
        <dbReference type="SAM" id="Phobius"/>
    </source>
</evidence>
<evidence type="ECO:0000256" key="3">
    <source>
        <dbReference type="ARBA" id="ARBA00022692"/>
    </source>
</evidence>
<feature type="domain" description="ABC transmembrane type-1" evidence="10">
    <location>
        <begin position="18"/>
        <end position="314"/>
    </location>
</feature>
<evidence type="ECO:0000259" key="10">
    <source>
        <dbReference type="PROSITE" id="PS50929"/>
    </source>
</evidence>
<keyword evidence="7 8" id="KW-0472">Membrane</keyword>
<keyword evidence="6 8" id="KW-1133">Transmembrane helix</keyword>
<dbReference type="FunCoup" id="F0Y2A2">
    <property type="interactions" value="6"/>
</dbReference>
<dbReference type="InterPro" id="IPR011527">
    <property type="entry name" value="ABC1_TM_dom"/>
</dbReference>
<dbReference type="Gene3D" id="3.40.50.300">
    <property type="entry name" value="P-loop containing nucleotide triphosphate hydrolases"/>
    <property type="match status" value="1"/>
</dbReference>
<protein>
    <recommendedName>
        <fullName evidence="13">ABC transporter</fullName>
    </recommendedName>
</protein>
<dbReference type="KEGG" id="aaf:AURANDRAFT_1009"/>
<dbReference type="GO" id="GO:0005524">
    <property type="term" value="F:ATP binding"/>
    <property type="evidence" value="ECO:0007669"/>
    <property type="project" value="UniProtKB-KW"/>
</dbReference>
<evidence type="ECO:0000256" key="7">
    <source>
        <dbReference type="ARBA" id="ARBA00023136"/>
    </source>
</evidence>
<evidence type="ECO:0008006" key="13">
    <source>
        <dbReference type="Google" id="ProtNLM"/>
    </source>
</evidence>
<dbReference type="Gene3D" id="1.20.1560.10">
    <property type="entry name" value="ABC transporter type 1, transmembrane domain"/>
    <property type="match status" value="1"/>
</dbReference>
<dbReference type="eggNOG" id="KOG0058">
    <property type="taxonomic scope" value="Eukaryota"/>
</dbReference>
<evidence type="ECO:0000256" key="5">
    <source>
        <dbReference type="ARBA" id="ARBA00022840"/>
    </source>
</evidence>
<dbReference type="InterPro" id="IPR027417">
    <property type="entry name" value="P-loop_NTPase"/>
</dbReference>
<comment type="subcellular location">
    <subcellularLocation>
        <location evidence="1">Membrane</location>
        <topology evidence="1">Multi-pass membrane protein</topology>
    </subcellularLocation>
</comment>
<dbReference type="OrthoDB" id="6500128at2759"/>
<dbReference type="SMART" id="SM00382">
    <property type="entry name" value="AAA"/>
    <property type="match status" value="1"/>
</dbReference>
<evidence type="ECO:0000313" key="12">
    <source>
        <dbReference type="Proteomes" id="UP000002729"/>
    </source>
</evidence>
<feature type="transmembrane region" description="Helical" evidence="8">
    <location>
        <begin position="57"/>
        <end position="77"/>
    </location>
</feature>
<dbReference type="GO" id="GO:0005743">
    <property type="term" value="C:mitochondrial inner membrane"/>
    <property type="evidence" value="ECO:0007669"/>
    <property type="project" value="TreeGrafter"/>
</dbReference>
<reference evidence="11 12" key="1">
    <citation type="journal article" date="2011" name="Proc. Natl. Acad. Sci. U.S.A.">
        <title>Niche of harmful alga Aureococcus anophagefferens revealed through ecogenomics.</title>
        <authorList>
            <person name="Gobler C.J."/>
            <person name="Berry D.L."/>
            <person name="Dyhrman S.T."/>
            <person name="Wilhelm S.W."/>
            <person name="Salamov A."/>
            <person name="Lobanov A.V."/>
            <person name="Zhang Y."/>
            <person name="Collier J.L."/>
            <person name="Wurch L.L."/>
            <person name="Kustka A.B."/>
            <person name="Dill B.D."/>
            <person name="Shah M."/>
            <person name="VerBerkmoes N.C."/>
            <person name="Kuo A."/>
            <person name="Terry A."/>
            <person name="Pangilinan J."/>
            <person name="Lindquist E.A."/>
            <person name="Lucas S."/>
            <person name="Paulsen I.T."/>
            <person name="Hattenrath-Lehmann T.K."/>
            <person name="Talmage S.C."/>
            <person name="Walker E.A."/>
            <person name="Koch F."/>
            <person name="Burson A.M."/>
            <person name="Marcoval M.A."/>
            <person name="Tang Y.Z."/>
            <person name="Lecleir G.R."/>
            <person name="Coyne K.J."/>
            <person name="Berg G.M."/>
            <person name="Bertrand E.M."/>
            <person name="Saito M.A."/>
            <person name="Gladyshev V.N."/>
            <person name="Grigoriev I.V."/>
        </authorList>
    </citation>
    <scope>NUCLEOTIDE SEQUENCE [LARGE SCALE GENOMIC DNA]</scope>
    <source>
        <strain evidence="12">CCMP 1984</strain>
    </source>
</reference>
<dbReference type="GO" id="GO:0016887">
    <property type="term" value="F:ATP hydrolysis activity"/>
    <property type="evidence" value="ECO:0007669"/>
    <property type="project" value="InterPro"/>
</dbReference>
<evidence type="ECO:0000256" key="1">
    <source>
        <dbReference type="ARBA" id="ARBA00004141"/>
    </source>
</evidence>
<keyword evidence="5" id="KW-0067">ATP-binding</keyword>
<dbReference type="InterPro" id="IPR003439">
    <property type="entry name" value="ABC_transporter-like_ATP-bd"/>
</dbReference>
<feature type="non-terminal residue" evidence="11">
    <location>
        <position position="599"/>
    </location>
</feature>
<dbReference type="Pfam" id="PF00664">
    <property type="entry name" value="ABC_membrane"/>
    <property type="match status" value="1"/>
</dbReference>
<dbReference type="InParanoid" id="F0Y2A2"/>
<keyword evidence="12" id="KW-1185">Reference proteome</keyword>
<dbReference type="InterPro" id="IPR039421">
    <property type="entry name" value="Type_1_exporter"/>
</dbReference>
<dbReference type="RefSeq" id="XP_009034120.1">
    <property type="nucleotide sequence ID" value="XM_009035872.1"/>
</dbReference>
<feature type="transmembrane region" description="Helical" evidence="8">
    <location>
        <begin position="249"/>
        <end position="273"/>
    </location>
</feature>
<evidence type="ECO:0000259" key="9">
    <source>
        <dbReference type="PROSITE" id="PS50893"/>
    </source>
</evidence>
<feature type="domain" description="ABC transporter" evidence="9">
    <location>
        <begin position="356"/>
        <end position="597"/>
    </location>
</feature>
<evidence type="ECO:0000256" key="4">
    <source>
        <dbReference type="ARBA" id="ARBA00022741"/>
    </source>
</evidence>
<dbReference type="FunFam" id="3.40.50.300:FF:000836">
    <property type="entry name" value="ABC transporter B family member 25"/>
    <property type="match status" value="1"/>
</dbReference>
<dbReference type="PANTHER" id="PTHR43394:SF1">
    <property type="entry name" value="ATP-BINDING CASSETTE SUB-FAMILY B MEMBER 10, MITOCHONDRIAL"/>
    <property type="match status" value="1"/>
</dbReference>
<gene>
    <name evidence="11" type="ORF">AURANDRAFT_1009</name>
</gene>